<feature type="signal peptide" evidence="2">
    <location>
        <begin position="1"/>
        <end position="21"/>
    </location>
</feature>
<dbReference type="GO" id="GO:0006629">
    <property type="term" value="P:lipid metabolic process"/>
    <property type="evidence" value="ECO:0007669"/>
    <property type="project" value="InterPro"/>
</dbReference>
<dbReference type="InterPro" id="IPR029058">
    <property type="entry name" value="AB_hydrolase_fold"/>
</dbReference>
<dbReference type="SUPFAM" id="SSF53474">
    <property type="entry name" value="alpha/beta-Hydrolases"/>
    <property type="match status" value="1"/>
</dbReference>
<gene>
    <name evidence="3" type="ORF">TRFO_08228</name>
</gene>
<dbReference type="Proteomes" id="UP000179807">
    <property type="component" value="Unassembled WGS sequence"/>
</dbReference>
<organism evidence="3 4">
    <name type="scientific">Tritrichomonas foetus</name>
    <dbReference type="NCBI Taxonomy" id="1144522"/>
    <lineage>
        <taxon>Eukaryota</taxon>
        <taxon>Metamonada</taxon>
        <taxon>Parabasalia</taxon>
        <taxon>Tritrichomonadida</taxon>
        <taxon>Tritrichomonadidae</taxon>
        <taxon>Tritrichomonas</taxon>
    </lineage>
</organism>
<dbReference type="GO" id="GO:0008374">
    <property type="term" value="F:O-acyltransferase activity"/>
    <property type="evidence" value="ECO:0007669"/>
    <property type="project" value="InterPro"/>
</dbReference>
<keyword evidence="1" id="KW-1133">Transmembrane helix</keyword>
<dbReference type="RefSeq" id="XP_068353040.1">
    <property type="nucleotide sequence ID" value="XM_068494161.1"/>
</dbReference>
<feature type="transmembrane region" description="Helical" evidence="1">
    <location>
        <begin position="372"/>
        <end position="396"/>
    </location>
</feature>
<dbReference type="EMBL" id="MLAK01000982">
    <property type="protein sequence ID" value="OHS99903.1"/>
    <property type="molecule type" value="Genomic_DNA"/>
</dbReference>
<evidence type="ECO:0000313" key="4">
    <source>
        <dbReference type="Proteomes" id="UP000179807"/>
    </source>
</evidence>
<evidence type="ECO:0008006" key="5">
    <source>
        <dbReference type="Google" id="ProtNLM"/>
    </source>
</evidence>
<evidence type="ECO:0000256" key="1">
    <source>
        <dbReference type="SAM" id="Phobius"/>
    </source>
</evidence>
<dbReference type="AlphaFoldDB" id="A0A1J4JN91"/>
<feature type="chain" id="PRO_5012475729" description="Lecithin:cholesterol acyltransferase family protein" evidence="2">
    <location>
        <begin position="22"/>
        <end position="401"/>
    </location>
</feature>
<name>A0A1J4JN91_9EUKA</name>
<reference evidence="3" key="1">
    <citation type="submission" date="2016-10" db="EMBL/GenBank/DDBJ databases">
        <authorList>
            <person name="Benchimol M."/>
            <person name="Almeida L.G."/>
            <person name="Vasconcelos A.T."/>
            <person name="Perreira-Neves A."/>
            <person name="Rosa I.A."/>
            <person name="Tasca T."/>
            <person name="Bogo M.R."/>
            <person name="de Souza W."/>
        </authorList>
    </citation>
    <scope>NUCLEOTIDE SEQUENCE [LARGE SCALE GENOMIC DNA]</scope>
    <source>
        <strain evidence="3">K</strain>
    </source>
</reference>
<protein>
    <recommendedName>
        <fullName evidence="5">Lecithin:cholesterol acyltransferase family protein</fullName>
    </recommendedName>
</protein>
<keyword evidence="4" id="KW-1185">Reference proteome</keyword>
<dbReference type="OrthoDB" id="190846at2759"/>
<dbReference type="Gene3D" id="3.40.50.1820">
    <property type="entry name" value="alpha/beta hydrolase"/>
    <property type="match status" value="1"/>
</dbReference>
<dbReference type="VEuPathDB" id="TrichDB:TRFO_08228"/>
<keyword evidence="2" id="KW-0732">Signal</keyword>
<dbReference type="Pfam" id="PF02450">
    <property type="entry name" value="LCAT"/>
    <property type="match status" value="1"/>
</dbReference>
<sequence>MFLALAALASAALKPILFVHGHGGVKTYANVTVGNKCQTYKKQQFQAWPVDEETAKKEVECITFALEASTNTTDNSTIHHSGVHIELGGLSDMDVFQPILPFLEQKGYVREKTLFGFSYDWTLYPAGTPNLISDFMAQVETIRDQADEKVIVVAHSLGAHVIDYIMTAESKWFSKNIFRVIYNAPALYGCFAPFSNIPKKKFSSLTGSAAAIMASKMPSLHAMFNNYVVFKDQYTFTNTRDGNITAENVTNFLRNKDFMLSEATRIFKQVEPTLQRQPSSPVVPTLVLFNSGINTTVVAYDTDDFLDVYGKGDGVCQATGPQYMCNNLDRVECVDWNQTNSTLWNHNGMLAQEEAFKKVYAFANPPEDLRPLMYALIALCVVAFIALIALIVLIIICKRRS</sequence>
<comment type="caution">
    <text evidence="3">The sequence shown here is derived from an EMBL/GenBank/DDBJ whole genome shotgun (WGS) entry which is preliminary data.</text>
</comment>
<accession>A0A1J4JN91</accession>
<dbReference type="GeneID" id="94828865"/>
<evidence type="ECO:0000313" key="3">
    <source>
        <dbReference type="EMBL" id="OHS99903.1"/>
    </source>
</evidence>
<dbReference type="InterPro" id="IPR003386">
    <property type="entry name" value="LACT/PDAT_acylTrfase"/>
</dbReference>
<proteinExistence type="predicted"/>
<keyword evidence="1" id="KW-0472">Membrane</keyword>
<keyword evidence="1" id="KW-0812">Transmembrane</keyword>
<evidence type="ECO:0000256" key="2">
    <source>
        <dbReference type="SAM" id="SignalP"/>
    </source>
</evidence>
<dbReference type="PANTHER" id="PTHR11440">
    <property type="entry name" value="LECITHIN-CHOLESTEROL ACYLTRANSFERASE-RELATED"/>
    <property type="match status" value="1"/>
</dbReference>